<dbReference type="InterPro" id="IPR011032">
    <property type="entry name" value="GroES-like_sf"/>
</dbReference>
<comment type="cofactor">
    <cofactor evidence="1">
        <name>Zn(2+)</name>
        <dbReference type="ChEBI" id="CHEBI:29105"/>
    </cofactor>
</comment>
<keyword evidence="5" id="KW-0560">Oxidoreductase</keyword>
<feature type="domain" description="Alcohol dehydrogenase-like C-terminal" evidence="6">
    <location>
        <begin position="198"/>
        <end position="326"/>
    </location>
</feature>
<proteinExistence type="inferred from homology"/>
<comment type="similarity">
    <text evidence="2">Belongs to the zinc-containing alcohol dehydrogenase family.</text>
</comment>
<dbReference type="InterPro" id="IPR036291">
    <property type="entry name" value="NAD(P)-bd_dom_sf"/>
</dbReference>
<dbReference type="InParanoid" id="A0A177CH94"/>
<dbReference type="PANTHER" id="PTHR43350">
    <property type="entry name" value="NAD-DEPENDENT ALCOHOL DEHYDROGENASE"/>
    <property type="match status" value="1"/>
</dbReference>
<dbReference type="SUPFAM" id="SSF51735">
    <property type="entry name" value="NAD(P)-binding Rossmann-fold domains"/>
    <property type="match status" value="1"/>
</dbReference>
<keyword evidence="4" id="KW-0862">Zinc</keyword>
<dbReference type="OrthoDB" id="5407715at2759"/>
<feature type="domain" description="Alcohol dehydrogenase-like N-terminal" evidence="7">
    <location>
        <begin position="33"/>
        <end position="149"/>
    </location>
</feature>
<evidence type="ECO:0000256" key="1">
    <source>
        <dbReference type="ARBA" id="ARBA00001947"/>
    </source>
</evidence>
<evidence type="ECO:0000256" key="4">
    <source>
        <dbReference type="ARBA" id="ARBA00022833"/>
    </source>
</evidence>
<dbReference type="Pfam" id="PF00107">
    <property type="entry name" value="ADH_zinc_N"/>
    <property type="match status" value="1"/>
</dbReference>
<sequence length="383" mass="40978">MSSLPATHRALVLADKSQPLAVQSYVTPSPIHGSAVVEILSAGVVSYQREIYAGAATHAHYSLPTPLVTGMSGIGRIAALGPDATSLQPGQLVFVDCMIRARDDPATAFLLAIHDSGTPGSQKLARNVWRDGTFAEYARVPLENCIPLDEKRLCGELGYEVHDLMYMDYMLVPYGGLRDIGLQPGDAVVISPATGGYGGAAVLVAVAMGARVIAMGRNEAELVRLKKHVLSSSPSAGIETVKMTGDETADAESLKVFGTIDAAIDFTPPKGASSSHVRSIVRAIRKGGRISLMGLNDNPVVPWLVVSKEISLRGKLMYEREDMVYFTKMLEGGLFPSGKHLVDTKVFSLGDWKECLDAAARHTGIGKHVVFSPRSRVHDSSRV</sequence>
<evidence type="ECO:0000259" key="7">
    <source>
        <dbReference type="Pfam" id="PF08240"/>
    </source>
</evidence>
<dbReference type="GO" id="GO:0016491">
    <property type="term" value="F:oxidoreductase activity"/>
    <property type="evidence" value="ECO:0007669"/>
    <property type="project" value="UniProtKB-KW"/>
</dbReference>
<protein>
    <submittedName>
        <fullName evidence="8">GroES-like protein</fullName>
    </submittedName>
</protein>
<dbReference type="EMBL" id="KV441552">
    <property type="protein sequence ID" value="OAG06077.1"/>
    <property type="molecule type" value="Genomic_DNA"/>
</dbReference>
<dbReference type="PANTHER" id="PTHR43350:SF17">
    <property type="entry name" value="NAD-DEPENDENT ALCOHOL DEHYDROGENASE"/>
    <property type="match status" value="1"/>
</dbReference>
<evidence type="ECO:0000256" key="3">
    <source>
        <dbReference type="ARBA" id="ARBA00022723"/>
    </source>
</evidence>
<dbReference type="GeneID" id="28760018"/>
<evidence type="ECO:0000313" key="9">
    <source>
        <dbReference type="Proteomes" id="UP000077069"/>
    </source>
</evidence>
<accession>A0A177CH94</accession>
<dbReference type="Pfam" id="PF08240">
    <property type="entry name" value="ADH_N"/>
    <property type="match status" value="1"/>
</dbReference>
<evidence type="ECO:0000313" key="8">
    <source>
        <dbReference type="EMBL" id="OAG06077.1"/>
    </source>
</evidence>
<evidence type="ECO:0000259" key="6">
    <source>
        <dbReference type="Pfam" id="PF00107"/>
    </source>
</evidence>
<name>A0A177CH94_9PLEO</name>
<reference evidence="8 9" key="1">
    <citation type="submission" date="2016-05" db="EMBL/GenBank/DDBJ databases">
        <title>Comparative analysis of secretome profiles of manganese(II)-oxidizing ascomycete fungi.</title>
        <authorList>
            <consortium name="DOE Joint Genome Institute"/>
            <person name="Zeiner C.A."/>
            <person name="Purvine S.O."/>
            <person name="Zink E.M."/>
            <person name="Wu S."/>
            <person name="Pasa-Tolic L."/>
            <person name="Chaput D.L."/>
            <person name="Haridas S."/>
            <person name="Grigoriev I.V."/>
            <person name="Santelli C.M."/>
            <person name="Hansel C.M."/>
        </authorList>
    </citation>
    <scope>NUCLEOTIDE SEQUENCE [LARGE SCALE GENOMIC DNA]</scope>
    <source>
        <strain evidence="8 9">AP3s5-JAC2a</strain>
    </source>
</reference>
<keyword evidence="3" id="KW-0479">Metal-binding</keyword>
<keyword evidence="9" id="KW-1185">Reference proteome</keyword>
<dbReference type="InterPro" id="IPR013149">
    <property type="entry name" value="ADH-like_C"/>
</dbReference>
<dbReference type="Gene3D" id="3.40.50.720">
    <property type="entry name" value="NAD(P)-binding Rossmann-like Domain"/>
    <property type="match status" value="1"/>
</dbReference>
<dbReference type="InterPro" id="IPR013154">
    <property type="entry name" value="ADH-like_N"/>
</dbReference>
<dbReference type="Proteomes" id="UP000077069">
    <property type="component" value="Unassembled WGS sequence"/>
</dbReference>
<dbReference type="AlphaFoldDB" id="A0A177CH94"/>
<dbReference type="Gene3D" id="3.90.180.10">
    <property type="entry name" value="Medium-chain alcohol dehydrogenases, catalytic domain"/>
    <property type="match status" value="1"/>
</dbReference>
<dbReference type="RefSeq" id="XP_018036442.1">
    <property type="nucleotide sequence ID" value="XM_018176532.1"/>
</dbReference>
<gene>
    <name evidence="8" type="ORF">CC84DRAFT_1145921</name>
</gene>
<organism evidence="8 9">
    <name type="scientific">Paraphaeosphaeria sporulosa</name>
    <dbReference type="NCBI Taxonomy" id="1460663"/>
    <lineage>
        <taxon>Eukaryota</taxon>
        <taxon>Fungi</taxon>
        <taxon>Dikarya</taxon>
        <taxon>Ascomycota</taxon>
        <taxon>Pezizomycotina</taxon>
        <taxon>Dothideomycetes</taxon>
        <taxon>Pleosporomycetidae</taxon>
        <taxon>Pleosporales</taxon>
        <taxon>Massarineae</taxon>
        <taxon>Didymosphaeriaceae</taxon>
        <taxon>Paraphaeosphaeria</taxon>
    </lineage>
</organism>
<evidence type="ECO:0000256" key="5">
    <source>
        <dbReference type="ARBA" id="ARBA00023002"/>
    </source>
</evidence>
<dbReference type="SUPFAM" id="SSF50129">
    <property type="entry name" value="GroES-like"/>
    <property type="match status" value="1"/>
</dbReference>
<dbReference type="GO" id="GO:0046872">
    <property type="term" value="F:metal ion binding"/>
    <property type="evidence" value="ECO:0007669"/>
    <property type="project" value="UniProtKB-KW"/>
</dbReference>
<evidence type="ECO:0000256" key="2">
    <source>
        <dbReference type="ARBA" id="ARBA00008072"/>
    </source>
</evidence>
<dbReference type="CDD" id="cd05188">
    <property type="entry name" value="MDR"/>
    <property type="match status" value="1"/>
</dbReference>
<dbReference type="STRING" id="1460663.A0A177CH94"/>